<dbReference type="AlphaFoldDB" id="A0A0D0KIK3"/>
<gene>
    <name evidence="3" type="ORF">RU07_20825</name>
</gene>
<feature type="domain" description="DUF7014" evidence="2">
    <location>
        <begin position="182"/>
        <end position="314"/>
    </location>
</feature>
<comment type="caution">
    <text evidence="3">The sequence shown here is derived from an EMBL/GenBank/DDBJ whole genome shotgun (WGS) entry which is preliminary data.</text>
</comment>
<dbReference type="EMBL" id="JXQV01000030">
    <property type="protein sequence ID" value="KIP99108.1"/>
    <property type="molecule type" value="Genomic_DNA"/>
</dbReference>
<dbReference type="Pfam" id="PF18863">
    <property type="entry name" value="AbiJ_NTD4"/>
    <property type="match status" value="1"/>
</dbReference>
<evidence type="ECO:0000259" key="1">
    <source>
        <dbReference type="Pfam" id="PF18863"/>
    </source>
</evidence>
<dbReference type="InterPro" id="IPR054280">
    <property type="entry name" value="DUF7014"/>
</dbReference>
<sequence>MGTFDTFWQRQKTLRGDVPDVYIYNDLPRELRVQVITIATEVLGSRDEFMSDFEPGQNVRRAYEMIVNTLRKEFGVFSLPPTDNRGYEDKQKELFDFILFEKDVEKTLRAVELICRLIENMVSKTGYRHDRSAEYKAKEAISEINTRMKAAGLGYEYDGEIIRIDTELVHAEAVKPALELLREKRYQGPEQEFRTAYEHYRRGKNKEAVTEAAKAFESTMKVILAKRGWEHNPSDPASKLIAALYDHQLIPSYWQNAMAGLRTLLESAVPTPRNKNSAHGQGVELTTVPDHIAGYVLHMTASTIVFLVKAEQSIP</sequence>
<evidence type="ECO:0000313" key="4">
    <source>
        <dbReference type="Proteomes" id="UP000035017"/>
    </source>
</evidence>
<dbReference type="Proteomes" id="UP000035017">
    <property type="component" value="Unassembled WGS sequence"/>
</dbReference>
<evidence type="ECO:0008006" key="5">
    <source>
        <dbReference type="Google" id="ProtNLM"/>
    </source>
</evidence>
<protein>
    <recommendedName>
        <fullName evidence="5">Abortive infection protein-like C-terminal domain-containing protein</fullName>
    </recommendedName>
</protein>
<dbReference type="NCBIfam" id="NF046078">
    <property type="entry name" value="STM4504_CBY0614"/>
    <property type="match status" value="1"/>
</dbReference>
<accession>A0A0D0KIK3</accession>
<evidence type="ECO:0000259" key="2">
    <source>
        <dbReference type="Pfam" id="PF22809"/>
    </source>
</evidence>
<dbReference type="OrthoDB" id="8113776at2"/>
<dbReference type="InterPro" id="IPR049503">
    <property type="entry name" value="AbiJ_NTD4"/>
</dbReference>
<feature type="domain" description="HEPN AbiJ-N-terminal" evidence="1">
    <location>
        <begin position="6"/>
        <end position="176"/>
    </location>
</feature>
<organism evidence="3 4">
    <name type="scientific">Agrobacterium tumefaciens</name>
    <dbReference type="NCBI Taxonomy" id="358"/>
    <lineage>
        <taxon>Bacteria</taxon>
        <taxon>Pseudomonadati</taxon>
        <taxon>Pseudomonadota</taxon>
        <taxon>Alphaproteobacteria</taxon>
        <taxon>Hyphomicrobiales</taxon>
        <taxon>Rhizobiaceae</taxon>
        <taxon>Rhizobium/Agrobacterium group</taxon>
        <taxon>Agrobacterium</taxon>
        <taxon>Agrobacterium tumefaciens complex</taxon>
    </lineage>
</organism>
<evidence type="ECO:0000313" key="3">
    <source>
        <dbReference type="EMBL" id="KIP99108.1"/>
    </source>
</evidence>
<name>A0A0D0KIK3_AGRTU</name>
<proteinExistence type="predicted"/>
<dbReference type="Pfam" id="PF22809">
    <property type="entry name" value="DUF7014"/>
    <property type="match status" value="1"/>
</dbReference>
<reference evidence="3 4" key="1">
    <citation type="submission" date="2014-12" db="EMBL/GenBank/DDBJ databases">
        <title>16Stimator: statistical estimation of ribosomal gene copy numbers from draft genome assemblies.</title>
        <authorList>
            <person name="Perisin M.A."/>
            <person name="Vetter M."/>
            <person name="Gilbert J.A."/>
            <person name="Bergelson J."/>
        </authorList>
    </citation>
    <scope>NUCLEOTIDE SEQUENCE [LARGE SCALE GENOMIC DNA]</scope>
    <source>
        <strain evidence="3 4">MEJ076</strain>
    </source>
</reference>